<dbReference type="InterPro" id="IPR011642">
    <property type="entry name" value="Gate_dom"/>
</dbReference>
<dbReference type="RefSeq" id="WP_016475020.1">
    <property type="nucleotide sequence ID" value="NZ_KE150480.1"/>
</dbReference>
<feature type="domain" description="Nucleoside transporter/FeoB GTPase Gate" evidence="2">
    <location>
        <begin position="29"/>
        <end position="125"/>
    </location>
</feature>
<dbReference type="PATRIC" id="fig|1203554.3.peg.1977"/>
<feature type="transmembrane region" description="Helical" evidence="1">
    <location>
        <begin position="72"/>
        <end position="92"/>
    </location>
</feature>
<dbReference type="PANTHER" id="PTHR35793:SF2">
    <property type="entry name" value="INNER MEMBRANE PROTEIN YJIG"/>
    <property type="match status" value="1"/>
</dbReference>
<keyword evidence="1" id="KW-0812">Transmembrane</keyword>
<dbReference type="Pfam" id="PF07670">
    <property type="entry name" value="Gate"/>
    <property type="match status" value="1"/>
</dbReference>
<proteinExistence type="predicted"/>
<dbReference type="HOGENOM" id="CLU_120911_0_0_4"/>
<sequence length="158" mass="16463">MNHPAPAKPMVTDVFVKGAVQGWNICVTSTIPNVLMAFVIIKILNHSGLLALIGQIFSPIMGIFGLPGEAATVLLGGWMSMGGGVGVAVALFDNGVLNGTQLAIVCPAIFLMGSQIQYLGRCLGVIGIKGSKIPLIMAIPVLTAFVSLFVMRILMLGN</sequence>
<dbReference type="Proteomes" id="UP000014400">
    <property type="component" value="Unassembled WGS sequence"/>
</dbReference>
<evidence type="ECO:0000259" key="2">
    <source>
        <dbReference type="Pfam" id="PF07670"/>
    </source>
</evidence>
<dbReference type="STRING" id="1203554.HMPREF1476_01896"/>
<feature type="transmembrane region" description="Helical" evidence="1">
    <location>
        <begin position="133"/>
        <end position="155"/>
    </location>
</feature>
<evidence type="ECO:0000313" key="4">
    <source>
        <dbReference type="Proteomes" id="UP000014400"/>
    </source>
</evidence>
<keyword evidence="1" id="KW-1133">Transmembrane helix</keyword>
<gene>
    <name evidence="3" type="ORF">HMPREF1476_01896</name>
</gene>
<dbReference type="eggNOG" id="COG0700">
    <property type="taxonomic scope" value="Bacteria"/>
</dbReference>
<name>S3CCD6_9BURK</name>
<evidence type="ECO:0000313" key="3">
    <source>
        <dbReference type="EMBL" id="EPD98189.1"/>
    </source>
</evidence>
<protein>
    <recommendedName>
        <fullName evidence="2">Nucleoside transporter/FeoB GTPase Gate domain-containing protein</fullName>
    </recommendedName>
</protein>
<dbReference type="InterPro" id="IPR052549">
    <property type="entry name" value="SpmB"/>
</dbReference>
<dbReference type="NCBIfam" id="NF007811">
    <property type="entry name" value="PRK10519.1"/>
    <property type="match status" value="1"/>
</dbReference>
<feature type="transmembrane region" description="Helical" evidence="1">
    <location>
        <begin position="20"/>
        <end position="41"/>
    </location>
</feature>
<evidence type="ECO:0000256" key="1">
    <source>
        <dbReference type="SAM" id="Phobius"/>
    </source>
</evidence>
<reference evidence="3 4" key="1">
    <citation type="submission" date="2013-04" db="EMBL/GenBank/DDBJ databases">
        <title>The Genome Sequence of Sutterella wadsworthensis HGA0223.</title>
        <authorList>
            <consortium name="The Broad Institute Genomics Platform"/>
            <person name="Earl A."/>
            <person name="Ward D."/>
            <person name="Feldgarden M."/>
            <person name="Gevers D."/>
            <person name="Schmidt T.M."/>
            <person name="Dover J."/>
            <person name="Dai D."/>
            <person name="Walker B."/>
            <person name="Young S."/>
            <person name="Zeng Q."/>
            <person name="Gargeya S."/>
            <person name="Fitzgerald M."/>
            <person name="Haas B."/>
            <person name="Abouelleil A."/>
            <person name="Allen A.W."/>
            <person name="Alvarado L."/>
            <person name="Arachchi H.M."/>
            <person name="Berlin A.M."/>
            <person name="Chapman S.B."/>
            <person name="Gainer-Dewar J."/>
            <person name="Goldberg J."/>
            <person name="Griggs A."/>
            <person name="Gujja S."/>
            <person name="Hansen M."/>
            <person name="Howarth C."/>
            <person name="Imamovic A."/>
            <person name="Ireland A."/>
            <person name="Larimer J."/>
            <person name="McCowan C."/>
            <person name="Murphy C."/>
            <person name="Pearson M."/>
            <person name="Poon T.W."/>
            <person name="Priest M."/>
            <person name="Roberts A."/>
            <person name="Saif S."/>
            <person name="Shea T."/>
            <person name="Sisk P."/>
            <person name="Sykes S."/>
            <person name="Wortman J."/>
            <person name="Nusbaum C."/>
            <person name="Birren B."/>
        </authorList>
    </citation>
    <scope>NUCLEOTIDE SEQUENCE [LARGE SCALE GENOMIC DNA]</scope>
    <source>
        <strain evidence="3 4">HGA0223</strain>
    </source>
</reference>
<dbReference type="EMBL" id="ATCF01000027">
    <property type="protein sequence ID" value="EPD98189.1"/>
    <property type="molecule type" value="Genomic_DNA"/>
</dbReference>
<dbReference type="GO" id="GO:0005886">
    <property type="term" value="C:plasma membrane"/>
    <property type="evidence" value="ECO:0007669"/>
    <property type="project" value="TreeGrafter"/>
</dbReference>
<feature type="transmembrane region" description="Helical" evidence="1">
    <location>
        <begin position="48"/>
        <end position="66"/>
    </location>
</feature>
<organism evidence="3 4">
    <name type="scientific">Sutterella wadsworthensis HGA0223</name>
    <dbReference type="NCBI Taxonomy" id="1203554"/>
    <lineage>
        <taxon>Bacteria</taxon>
        <taxon>Pseudomonadati</taxon>
        <taxon>Pseudomonadota</taxon>
        <taxon>Betaproteobacteria</taxon>
        <taxon>Burkholderiales</taxon>
        <taxon>Sutterellaceae</taxon>
        <taxon>Sutterella</taxon>
    </lineage>
</organism>
<accession>S3CCD6</accession>
<dbReference type="PANTHER" id="PTHR35793">
    <property type="entry name" value="INNER MEMBRANE PROTEIN YJIG"/>
    <property type="match status" value="1"/>
</dbReference>
<feature type="transmembrane region" description="Helical" evidence="1">
    <location>
        <begin position="104"/>
        <end position="127"/>
    </location>
</feature>
<dbReference type="AlphaFoldDB" id="S3CCD6"/>
<dbReference type="GeneID" id="64060323"/>
<comment type="caution">
    <text evidence="3">The sequence shown here is derived from an EMBL/GenBank/DDBJ whole genome shotgun (WGS) entry which is preliminary data.</text>
</comment>
<keyword evidence="4" id="KW-1185">Reference proteome</keyword>
<keyword evidence="1" id="KW-0472">Membrane</keyword>